<dbReference type="EMBL" id="JH604634">
    <property type="protein sequence ID" value="EHY65904.1"/>
    <property type="molecule type" value="Genomic_DNA"/>
</dbReference>
<name>H8ZAK1_NEMA1</name>
<sequence length="231" mass="25734">EECNKVLVTAIETHNVVFYHIENRTPGNREDSDYTAVQLASTRGKGAAGRNSKNCVSVPLFVTNLVRIAMNMLYSTCPTFRNGYNIKPMPLTPGTFTLNRINMPENKHPYYNPLYLGEHSVDLAASYTDCQSLCAVYEDGGNTISWYAPTRTGHLSYICARDSASIQREDYNYQNSTYLVKANASDLFRLVFSPAYVDSEKILVVQNISNNASCMGIEQRITAAIMGNPTL</sequence>
<evidence type="ECO:0000313" key="1">
    <source>
        <dbReference type="EMBL" id="EHY65904.1"/>
    </source>
</evidence>
<gene>
    <name evidence="1" type="ORF">NERG_00600</name>
</gene>
<reference evidence="1" key="1">
    <citation type="submission" date="2011-03" db="EMBL/GenBank/DDBJ databases">
        <title>The Genome Sequence of Nematocida sp1 strain ERTm2.</title>
        <authorList>
            <consortium name="The Broad Institute Genome Sequencing Platform"/>
            <consortium name="The Broad Institute Genome Sequencing Center for Infectious Disease"/>
            <person name="Cuomo C."/>
            <person name="Troemel E."/>
            <person name="Young S.K."/>
            <person name="Zeng Q."/>
            <person name="Gargeya S."/>
            <person name="Fitzgerald M."/>
            <person name="Haas B."/>
            <person name="Abouelleil A."/>
            <person name="Alvarado L."/>
            <person name="Arachchi H.M."/>
            <person name="Berlin A."/>
            <person name="Brown A."/>
            <person name="Chapman S.B."/>
            <person name="Chen Z."/>
            <person name="Dunbar C."/>
            <person name="Freedman E."/>
            <person name="Gearin G."/>
            <person name="Gellesch M."/>
            <person name="Goldberg J."/>
            <person name="Griggs A."/>
            <person name="Gujja S."/>
            <person name="Heilman E.R."/>
            <person name="Heiman D."/>
            <person name="Howarth C."/>
            <person name="Larson L."/>
            <person name="Lui A."/>
            <person name="MacDonald P.J.P."/>
            <person name="Mehta T."/>
            <person name="Montmayeur A."/>
            <person name="Murphy C."/>
            <person name="Neiman D."/>
            <person name="Pearson M."/>
            <person name="Priest M."/>
            <person name="Roberts A."/>
            <person name="Saif S."/>
            <person name="Shea T."/>
            <person name="Shenoy N."/>
            <person name="Sisk P."/>
            <person name="Stolte C."/>
            <person name="Sykes S."/>
            <person name="White J."/>
            <person name="Yandava C."/>
            <person name="Wortman J."/>
            <person name="Nusbaum C."/>
            <person name="Birren B."/>
        </authorList>
    </citation>
    <scope>NUCLEOTIDE SEQUENCE</scope>
    <source>
        <strain evidence="1">ERTm2</strain>
    </source>
</reference>
<accession>H8ZAK1</accession>
<organism evidence="1">
    <name type="scientific">Nematocida ausubeli (strain ATCC PRA-371 / ERTm2)</name>
    <name type="common">Nematode killer fungus</name>
    <dbReference type="NCBI Taxonomy" id="1913371"/>
    <lineage>
        <taxon>Eukaryota</taxon>
        <taxon>Fungi</taxon>
        <taxon>Fungi incertae sedis</taxon>
        <taxon>Microsporidia</taxon>
        <taxon>Nematocida</taxon>
    </lineage>
</organism>
<dbReference type="Proteomes" id="UP000005622">
    <property type="component" value="Unassembled WGS sequence"/>
</dbReference>
<proteinExistence type="predicted"/>
<dbReference type="AlphaFoldDB" id="H8ZAK1"/>
<dbReference type="HOGENOM" id="CLU_104894_0_0_1"/>
<protein>
    <submittedName>
        <fullName evidence="1">Uncharacterized protein</fullName>
    </submittedName>
</protein>
<feature type="non-terminal residue" evidence="1">
    <location>
        <position position="1"/>
    </location>
</feature>